<dbReference type="EMBL" id="AJ289023">
    <property type="protein sequence ID" value="CAC19336.1"/>
    <property type="molecule type" value="mRNA"/>
</dbReference>
<evidence type="ECO:0000256" key="6">
    <source>
        <dbReference type="PROSITE-ProRule" id="PRU00108"/>
    </source>
</evidence>
<dbReference type="InterPro" id="IPR051440">
    <property type="entry name" value="Goosecoid-like_HB"/>
</dbReference>
<feature type="compositionally biased region" description="Low complexity" evidence="8">
    <location>
        <begin position="258"/>
        <end position="279"/>
    </location>
</feature>
<evidence type="ECO:0000256" key="3">
    <source>
        <dbReference type="ARBA" id="ARBA00023125"/>
    </source>
</evidence>
<dbReference type="PROSITE" id="PS50071">
    <property type="entry name" value="HOMEOBOX_2"/>
    <property type="match status" value="1"/>
</dbReference>
<feature type="compositionally biased region" description="Polar residues" evidence="8">
    <location>
        <begin position="228"/>
        <end position="248"/>
    </location>
</feature>
<dbReference type="GO" id="GO:0000981">
    <property type="term" value="F:DNA-binding transcription factor activity, RNA polymerase II-specific"/>
    <property type="evidence" value="ECO:0007669"/>
    <property type="project" value="InterPro"/>
</dbReference>
<keyword evidence="5 6" id="KW-0539">Nucleus</keyword>
<feature type="DNA-binding region" description="Homeobox" evidence="6">
    <location>
        <begin position="102"/>
        <end position="161"/>
    </location>
</feature>
<evidence type="ECO:0000313" key="10">
    <source>
        <dbReference type="EMBL" id="CAC19336.1"/>
    </source>
</evidence>
<dbReference type="FunFam" id="1.10.10.60:FF:000223">
    <property type="entry name" value="Goosecoid homeobox 2"/>
    <property type="match status" value="1"/>
</dbReference>
<dbReference type="PANTHER" id="PTHR46643:SF1">
    <property type="entry name" value="HOMEOBOX PROTEIN GOOSECOID-2"/>
    <property type="match status" value="1"/>
</dbReference>
<dbReference type="InterPro" id="IPR009057">
    <property type="entry name" value="Homeodomain-like_sf"/>
</dbReference>
<evidence type="ECO:0000256" key="4">
    <source>
        <dbReference type="ARBA" id="ARBA00023155"/>
    </source>
</evidence>
<feature type="compositionally biased region" description="Basic and acidic residues" evidence="8">
    <location>
        <begin position="189"/>
        <end position="201"/>
    </location>
</feature>
<evidence type="ECO:0000256" key="7">
    <source>
        <dbReference type="RuleBase" id="RU000682"/>
    </source>
</evidence>
<dbReference type="PROSITE" id="PS00027">
    <property type="entry name" value="HOMEOBOX_1"/>
    <property type="match status" value="1"/>
</dbReference>
<dbReference type="Gene3D" id="1.10.10.60">
    <property type="entry name" value="Homeodomain-like"/>
    <property type="match status" value="1"/>
</dbReference>
<dbReference type="Pfam" id="PF00046">
    <property type="entry name" value="Homeodomain"/>
    <property type="match status" value="1"/>
</dbReference>
<evidence type="ECO:0000256" key="1">
    <source>
        <dbReference type="ARBA" id="ARBA00004123"/>
    </source>
</evidence>
<evidence type="ECO:0000256" key="2">
    <source>
        <dbReference type="ARBA" id="ARBA00006503"/>
    </source>
</evidence>
<feature type="domain" description="Homeobox" evidence="9">
    <location>
        <begin position="100"/>
        <end position="160"/>
    </location>
</feature>
<comment type="similarity">
    <text evidence="2">Belongs to the paired homeobox family. Bicoid subfamily.</text>
</comment>
<accession>Q9GNV0</accession>
<dbReference type="PANTHER" id="PTHR46643">
    <property type="entry name" value="HOMEOBOX PROTEIN GOOSECOID-RELATED"/>
    <property type="match status" value="1"/>
</dbReference>
<evidence type="ECO:0000256" key="5">
    <source>
        <dbReference type="ARBA" id="ARBA00023242"/>
    </source>
</evidence>
<keyword evidence="4 6" id="KW-0371">Homeobox</keyword>
<evidence type="ECO:0000259" key="9">
    <source>
        <dbReference type="PROSITE" id="PS50071"/>
    </source>
</evidence>
<dbReference type="CDD" id="cd00086">
    <property type="entry name" value="homeodomain"/>
    <property type="match status" value="1"/>
</dbReference>
<gene>
    <name evidence="10" type="primary">gsc</name>
</gene>
<dbReference type="SMART" id="SM00389">
    <property type="entry name" value="HOX"/>
    <property type="match status" value="1"/>
</dbReference>
<keyword evidence="3 6" id="KW-0238">DNA-binding</keyword>
<feature type="compositionally biased region" description="Acidic residues" evidence="8">
    <location>
        <begin position="215"/>
        <end position="225"/>
    </location>
</feature>
<sequence length="279" mass="31222">MYTDRMHHIPYYYQPVSAEQLKSGACPPAFSSPFTIDSILAPRPLTFPPRPPYFHYPAAAAAAAAAAALHHHPHADLLASAYPGAFPGLMAADLMRVGQKRKRRHRTIFTEEQLEALEATFAKTHYPDVMLREELAMKVDLKEERVEVWFKNRRAKWRKQKREEEARRRAAGTSDGASSSTVSNSPETSSDKSPHDDKSNSDVEEEDRLSHVDGEEISVTDDEDDVTGRNSLLSREYMTSHSESSASYRNELCSRPLSDNFSKSNFNTSSQSSCSSPSP</sequence>
<organism evidence="10">
    <name type="scientific">Platynereis dumerilii</name>
    <name type="common">Dumeril's clam worm</name>
    <dbReference type="NCBI Taxonomy" id="6359"/>
    <lineage>
        <taxon>Eukaryota</taxon>
        <taxon>Metazoa</taxon>
        <taxon>Spiralia</taxon>
        <taxon>Lophotrochozoa</taxon>
        <taxon>Annelida</taxon>
        <taxon>Polychaeta</taxon>
        <taxon>Errantia</taxon>
        <taxon>Phyllodocida</taxon>
        <taxon>Nereididae</taxon>
        <taxon>Platynereis</taxon>
    </lineage>
</organism>
<feature type="region of interest" description="Disordered" evidence="8">
    <location>
        <begin position="160"/>
        <end position="279"/>
    </location>
</feature>
<feature type="compositionally biased region" description="Low complexity" evidence="8">
    <location>
        <begin position="171"/>
        <end position="188"/>
    </location>
</feature>
<protein>
    <submittedName>
        <fullName evidence="10">Homeobox transcription factor</fullName>
    </submittedName>
</protein>
<dbReference type="GO" id="GO:0000978">
    <property type="term" value="F:RNA polymerase II cis-regulatory region sequence-specific DNA binding"/>
    <property type="evidence" value="ECO:0007669"/>
    <property type="project" value="TreeGrafter"/>
</dbReference>
<reference evidence="10" key="1">
    <citation type="submission" date="2000-04" db="EMBL/GenBank/DDBJ databases">
        <title>Polychaete brachyury and goosecoid locate trochophora-type larvae to the base of the Bilateria evolutionary tree.</title>
        <authorList>
            <person name="Arendt D."/>
            <person name="Wittbrodt J."/>
            <person name="Technau U."/>
        </authorList>
    </citation>
    <scope>NUCLEOTIDE SEQUENCE</scope>
</reference>
<dbReference type="GO" id="GO:0005634">
    <property type="term" value="C:nucleus"/>
    <property type="evidence" value="ECO:0007669"/>
    <property type="project" value="UniProtKB-SubCell"/>
</dbReference>
<proteinExistence type="evidence at transcript level"/>
<dbReference type="AlphaFoldDB" id="Q9GNV0"/>
<dbReference type="InterPro" id="IPR001356">
    <property type="entry name" value="HD"/>
</dbReference>
<dbReference type="SUPFAM" id="SSF46689">
    <property type="entry name" value="Homeodomain-like"/>
    <property type="match status" value="1"/>
</dbReference>
<evidence type="ECO:0000256" key="8">
    <source>
        <dbReference type="SAM" id="MobiDB-lite"/>
    </source>
</evidence>
<name>Q9GNV0_PLADU</name>
<dbReference type="InterPro" id="IPR017970">
    <property type="entry name" value="Homeobox_CS"/>
</dbReference>
<comment type="subcellular location">
    <subcellularLocation>
        <location evidence="1 6 7">Nucleus</location>
    </subcellularLocation>
</comment>